<dbReference type="Proteomes" id="UP001064933">
    <property type="component" value="Chromosome"/>
</dbReference>
<dbReference type="RefSeq" id="WP_261760358.1">
    <property type="nucleotide sequence ID" value="NZ_CP104562.2"/>
</dbReference>
<evidence type="ECO:0000313" key="3">
    <source>
        <dbReference type="Proteomes" id="UP001064933"/>
    </source>
</evidence>
<feature type="compositionally biased region" description="Basic and acidic residues" evidence="1">
    <location>
        <begin position="111"/>
        <end position="138"/>
    </location>
</feature>
<feature type="region of interest" description="Disordered" evidence="1">
    <location>
        <begin position="1"/>
        <end position="138"/>
    </location>
</feature>
<organism evidence="2 3">
    <name type="scientific">Roseateles amylovorans</name>
    <dbReference type="NCBI Taxonomy" id="2978473"/>
    <lineage>
        <taxon>Bacteria</taxon>
        <taxon>Pseudomonadati</taxon>
        <taxon>Pseudomonadota</taxon>
        <taxon>Betaproteobacteria</taxon>
        <taxon>Burkholderiales</taxon>
        <taxon>Sphaerotilaceae</taxon>
        <taxon>Roseateles</taxon>
    </lineage>
</organism>
<keyword evidence="3" id="KW-1185">Reference proteome</keyword>
<accession>A0ABY6B9F2</accession>
<sequence length="138" mass="14519">MTTKTPSPTTHRPDADAPGRAVDPALHAKVDQLLSQAPLAQGVEPLGGAHIGGNDVQLPHERDQSTGADSTGAMGTGAAGAEQRDQMGQAHEDLRQGQVDTDMRATPGLDAQRREGLVPESTAKDSPTERTDRTPVRR</sequence>
<evidence type="ECO:0000313" key="2">
    <source>
        <dbReference type="EMBL" id="UXH80541.1"/>
    </source>
</evidence>
<evidence type="ECO:0000256" key="1">
    <source>
        <dbReference type="SAM" id="MobiDB-lite"/>
    </source>
</evidence>
<protein>
    <submittedName>
        <fullName evidence="2">Uncharacterized protein</fullName>
    </submittedName>
</protein>
<name>A0ABY6B9F2_9BURK</name>
<reference evidence="2" key="1">
    <citation type="submission" date="2022-10" db="EMBL/GenBank/DDBJ databases">
        <title>Characterization and whole genome sequencing of a new Roseateles species, isolated from fresh water.</title>
        <authorList>
            <person name="Guliayeva D.Y."/>
            <person name="Akhremchuk A.E."/>
            <person name="Sikolenko M.A."/>
            <person name="Valentovich L.N."/>
            <person name="Sidarenka A.V."/>
        </authorList>
    </citation>
    <scope>NUCLEOTIDE SEQUENCE</scope>
    <source>
        <strain evidence="2">BIM B-1768</strain>
    </source>
</reference>
<gene>
    <name evidence="2" type="ORF">N4261_11985</name>
</gene>
<feature type="compositionally biased region" description="Polar residues" evidence="1">
    <location>
        <begin position="1"/>
        <end position="10"/>
    </location>
</feature>
<feature type="compositionally biased region" description="Basic and acidic residues" evidence="1">
    <location>
        <begin position="82"/>
        <end position="95"/>
    </location>
</feature>
<dbReference type="EMBL" id="CP104562">
    <property type="protein sequence ID" value="UXH80541.1"/>
    <property type="molecule type" value="Genomic_DNA"/>
</dbReference>
<proteinExistence type="predicted"/>